<dbReference type="Proteomes" id="UP000014500">
    <property type="component" value="Unassembled WGS sequence"/>
</dbReference>
<sequence length="104" mass="12272">MFILYTLLSRKLNFLASLASYSNFDPPSFTGRPRDSSLHSLPFNGRPRDSCLRDLLFPPTLGDPRLRNWHSQTCHRIYRSAQYKLFSLTILYYFWLVCLFCILC</sequence>
<proteinExistence type="predicted"/>
<evidence type="ECO:0000313" key="2">
    <source>
        <dbReference type="EnsemblMetazoa" id="SMAR009748-PA"/>
    </source>
</evidence>
<reference evidence="2" key="2">
    <citation type="submission" date="2015-02" db="UniProtKB">
        <authorList>
            <consortium name="EnsemblMetazoa"/>
        </authorList>
    </citation>
    <scope>IDENTIFICATION</scope>
</reference>
<keyword evidence="3" id="KW-1185">Reference proteome</keyword>
<keyword evidence="1" id="KW-0812">Transmembrane</keyword>
<name>T1J7U3_STRMM</name>
<protein>
    <submittedName>
        <fullName evidence="2">Uncharacterized protein</fullName>
    </submittedName>
</protein>
<keyword evidence="1" id="KW-1133">Transmembrane helix</keyword>
<feature type="transmembrane region" description="Helical" evidence="1">
    <location>
        <begin position="85"/>
        <end position="103"/>
    </location>
</feature>
<reference evidence="3" key="1">
    <citation type="submission" date="2011-05" db="EMBL/GenBank/DDBJ databases">
        <authorList>
            <person name="Richards S.R."/>
            <person name="Qu J."/>
            <person name="Jiang H."/>
            <person name="Jhangiani S.N."/>
            <person name="Agravi P."/>
            <person name="Goodspeed R."/>
            <person name="Gross S."/>
            <person name="Mandapat C."/>
            <person name="Jackson L."/>
            <person name="Mathew T."/>
            <person name="Pu L."/>
            <person name="Thornton R."/>
            <person name="Saada N."/>
            <person name="Wilczek-Boney K.B."/>
            <person name="Lee S."/>
            <person name="Kovar C."/>
            <person name="Wu Y."/>
            <person name="Scherer S.E."/>
            <person name="Worley K.C."/>
            <person name="Muzny D.M."/>
            <person name="Gibbs R."/>
        </authorList>
    </citation>
    <scope>NUCLEOTIDE SEQUENCE</scope>
    <source>
        <strain evidence="3">Brora</strain>
    </source>
</reference>
<evidence type="ECO:0000313" key="3">
    <source>
        <dbReference type="Proteomes" id="UP000014500"/>
    </source>
</evidence>
<dbReference type="AlphaFoldDB" id="T1J7U3"/>
<evidence type="ECO:0000256" key="1">
    <source>
        <dbReference type="SAM" id="Phobius"/>
    </source>
</evidence>
<keyword evidence="1" id="KW-0472">Membrane</keyword>
<dbReference type="EMBL" id="JH431944">
    <property type="status" value="NOT_ANNOTATED_CDS"/>
    <property type="molecule type" value="Genomic_DNA"/>
</dbReference>
<dbReference type="HOGENOM" id="CLU_2253425_0_0_1"/>
<accession>T1J7U3</accession>
<organism evidence="2 3">
    <name type="scientific">Strigamia maritima</name>
    <name type="common">European centipede</name>
    <name type="synonym">Geophilus maritimus</name>
    <dbReference type="NCBI Taxonomy" id="126957"/>
    <lineage>
        <taxon>Eukaryota</taxon>
        <taxon>Metazoa</taxon>
        <taxon>Ecdysozoa</taxon>
        <taxon>Arthropoda</taxon>
        <taxon>Myriapoda</taxon>
        <taxon>Chilopoda</taxon>
        <taxon>Pleurostigmophora</taxon>
        <taxon>Geophilomorpha</taxon>
        <taxon>Linotaeniidae</taxon>
        <taxon>Strigamia</taxon>
    </lineage>
</organism>
<dbReference type="EnsemblMetazoa" id="SMAR009748-RA">
    <property type="protein sequence ID" value="SMAR009748-PA"/>
    <property type="gene ID" value="SMAR009748"/>
</dbReference>